<dbReference type="RefSeq" id="WP_274260650.1">
    <property type="nucleotide sequence ID" value="NZ_CP117884.1"/>
</dbReference>
<keyword evidence="3" id="KW-1185">Reference proteome</keyword>
<name>A0ABY7WSX3_9LACO</name>
<protein>
    <submittedName>
        <fullName evidence="2">Uncharacterized protein</fullName>
    </submittedName>
</protein>
<accession>A0ABY7WSX3</accession>
<dbReference type="Proteomes" id="UP001220377">
    <property type="component" value="Chromosome"/>
</dbReference>
<keyword evidence="1" id="KW-0732">Signal</keyword>
<reference evidence="2 3" key="1">
    <citation type="submission" date="2023-02" db="EMBL/GenBank/DDBJ databases">
        <title>Genome sequence of Lacticaseibacillus sp. KACC 23028.</title>
        <authorList>
            <person name="Kim S."/>
            <person name="Heo J."/>
            <person name="Kwon S.-W."/>
        </authorList>
    </citation>
    <scope>NUCLEOTIDE SEQUENCE [LARGE SCALE GENOMIC DNA]</scope>
    <source>
        <strain evidence="2 3">KACC 23028</strain>
    </source>
</reference>
<sequence>MKKSLVVIAMLSATLATGAVVTAAPTTSAQPVAAATTVSTAKSELNKILANAEAIKPNAMSHASYEGLQRAIGLAKMTTTNKASDNVDYNFAIAVLHGFMDLGNTSANHFALTYMVASAQSVQAKDYTAVSYNKFNKVYQVAMGVNSNKNATQQQLDAQTNALNQALEQLDYTSPAPITGVATVHYAKGYGIQIWNGYKEGRGIVKTSKGKAKKLMSGSKWKVFAVANYAGHTYYSLGGNQWIDGKYVSVK</sequence>
<dbReference type="EMBL" id="CP117884">
    <property type="protein sequence ID" value="WDF82894.1"/>
    <property type="molecule type" value="Genomic_DNA"/>
</dbReference>
<evidence type="ECO:0000313" key="3">
    <source>
        <dbReference type="Proteomes" id="UP001220377"/>
    </source>
</evidence>
<evidence type="ECO:0000313" key="2">
    <source>
        <dbReference type="EMBL" id="WDF82894.1"/>
    </source>
</evidence>
<organism evidence="2 3">
    <name type="scientific">Lacticaseibacillus pabuli</name>
    <dbReference type="NCBI Taxonomy" id="3025672"/>
    <lineage>
        <taxon>Bacteria</taxon>
        <taxon>Bacillati</taxon>
        <taxon>Bacillota</taxon>
        <taxon>Bacilli</taxon>
        <taxon>Lactobacillales</taxon>
        <taxon>Lactobacillaceae</taxon>
        <taxon>Lacticaseibacillus</taxon>
    </lineage>
</organism>
<evidence type="ECO:0000256" key="1">
    <source>
        <dbReference type="SAM" id="SignalP"/>
    </source>
</evidence>
<proteinExistence type="predicted"/>
<dbReference type="Gene3D" id="1.20.1270.90">
    <property type="entry name" value="AF1782-like"/>
    <property type="match status" value="1"/>
</dbReference>
<feature type="chain" id="PRO_5045151108" evidence="1">
    <location>
        <begin position="19"/>
        <end position="251"/>
    </location>
</feature>
<gene>
    <name evidence="2" type="ORF">PQ472_01230</name>
</gene>
<feature type="signal peptide" evidence="1">
    <location>
        <begin position="1"/>
        <end position="18"/>
    </location>
</feature>